<sequence>MGDFLVAYFHTQLEAITSANKLQAYGVQRERVTIHVPEQAEFDASASPQDVAAPSYDLRTEEPPEAPPLSGSTTLAVALKDHNSINDVCSVLKDAGAYLIDVTEKNVAQEYPDM</sequence>
<evidence type="ECO:0000313" key="3">
    <source>
        <dbReference type="Proteomes" id="UP000651010"/>
    </source>
</evidence>
<dbReference type="RefSeq" id="WP_192556690.1">
    <property type="nucleotide sequence ID" value="NZ_JACZZA010000010.1"/>
</dbReference>
<name>A0ABR9GCS3_9GAMM</name>
<dbReference type="Proteomes" id="UP000651010">
    <property type="component" value="Unassembled WGS sequence"/>
</dbReference>
<gene>
    <name evidence="2" type="ORF">IGX34_15795</name>
</gene>
<reference evidence="2 3" key="1">
    <citation type="submission" date="2020-09" db="EMBL/GenBank/DDBJ databases">
        <title>Dyella sp. 7MK23 isolated from forest soil.</title>
        <authorList>
            <person name="Fu J."/>
        </authorList>
    </citation>
    <scope>NUCLEOTIDE SEQUENCE [LARGE SCALE GENOMIC DNA]</scope>
    <source>
        <strain evidence="2 3">7MK23</strain>
    </source>
</reference>
<feature type="region of interest" description="Disordered" evidence="1">
    <location>
        <begin position="38"/>
        <end position="72"/>
    </location>
</feature>
<protein>
    <submittedName>
        <fullName evidence="2">Uncharacterized protein</fullName>
    </submittedName>
</protein>
<evidence type="ECO:0000313" key="2">
    <source>
        <dbReference type="EMBL" id="MBE1161846.1"/>
    </source>
</evidence>
<dbReference type="EMBL" id="JACZZA010000010">
    <property type="protein sequence ID" value="MBE1161846.1"/>
    <property type="molecule type" value="Genomic_DNA"/>
</dbReference>
<organism evidence="2 3">
    <name type="scientific">Dyella acidiphila</name>
    <dbReference type="NCBI Taxonomy" id="2775866"/>
    <lineage>
        <taxon>Bacteria</taxon>
        <taxon>Pseudomonadati</taxon>
        <taxon>Pseudomonadota</taxon>
        <taxon>Gammaproteobacteria</taxon>
        <taxon>Lysobacterales</taxon>
        <taxon>Rhodanobacteraceae</taxon>
        <taxon>Dyella</taxon>
    </lineage>
</organism>
<comment type="caution">
    <text evidence="2">The sequence shown here is derived from an EMBL/GenBank/DDBJ whole genome shotgun (WGS) entry which is preliminary data.</text>
</comment>
<proteinExistence type="predicted"/>
<keyword evidence="3" id="KW-1185">Reference proteome</keyword>
<evidence type="ECO:0000256" key="1">
    <source>
        <dbReference type="SAM" id="MobiDB-lite"/>
    </source>
</evidence>
<accession>A0ABR9GCS3</accession>